<dbReference type="OMA" id="PEAHIEC"/>
<dbReference type="PANTHER" id="PTHR10342:SF274">
    <property type="entry name" value="ARYLSULFATASE B"/>
    <property type="match status" value="1"/>
</dbReference>
<dbReference type="InterPro" id="IPR017850">
    <property type="entry name" value="Alkaline_phosphatase_core_sf"/>
</dbReference>
<name>A0A813DZ90_POLGL</name>
<sequence>MATPEHTPDGRGYDSWIGFFQHANDYWRNNMPMQATGEIDNCLNKFKDLFMHNATYRGGVQDGISYSPKCLKDPEAHIECYEEYLFKMRALAIIHEHGASKTESPLFLFYAFHLVHTPLQVPKEYLSKLDQMVAAAGGQNISSRNRRLYAAMNLYMDEAIGEVVKALKATSMWEDTLVVFTSDNGGPIYVPGSANNYPLKGGKYSDWEGGVRTNAFMSGGFIPEASRGTKFSGVVSVADWYGTFCELAGVESTDHDALAANVWLKKKRSAFTCSGRQRSPMAVHSQQ</sequence>
<evidence type="ECO:0000256" key="2">
    <source>
        <dbReference type="ARBA" id="ARBA00022837"/>
    </source>
</evidence>
<keyword evidence="2" id="KW-0106">Calcium</keyword>
<protein>
    <recommendedName>
        <fullName evidence="4">Sulfatase N-terminal domain-containing protein</fullName>
    </recommendedName>
</protein>
<feature type="domain" description="Sulfatase N-terminal" evidence="4">
    <location>
        <begin position="10"/>
        <end position="250"/>
    </location>
</feature>
<proteinExistence type="predicted"/>
<dbReference type="Pfam" id="PF00884">
    <property type="entry name" value="Sulfatase"/>
    <property type="match status" value="1"/>
</dbReference>
<dbReference type="Proteomes" id="UP000654075">
    <property type="component" value="Unassembled WGS sequence"/>
</dbReference>
<evidence type="ECO:0000313" key="6">
    <source>
        <dbReference type="Proteomes" id="UP000654075"/>
    </source>
</evidence>
<keyword evidence="6" id="KW-1185">Reference proteome</keyword>
<organism evidence="5 6">
    <name type="scientific">Polarella glacialis</name>
    <name type="common">Dinoflagellate</name>
    <dbReference type="NCBI Taxonomy" id="89957"/>
    <lineage>
        <taxon>Eukaryota</taxon>
        <taxon>Sar</taxon>
        <taxon>Alveolata</taxon>
        <taxon>Dinophyceae</taxon>
        <taxon>Suessiales</taxon>
        <taxon>Suessiaceae</taxon>
        <taxon>Polarella</taxon>
    </lineage>
</organism>
<comment type="caution">
    <text evidence="5">The sequence shown here is derived from an EMBL/GenBank/DDBJ whole genome shotgun (WGS) entry which is preliminary data.</text>
</comment>
<dbReference type="EMBL" id="CAJNNV010005148">
    <property type="protein sequence ID" value="CAE8591720.1"/>
    <property type="molecule type" value="Genomic_DNA"/>
</dbReference>
<evidence type="ECO:0000256" key="3">
    <source>
        <dbReference type="ARBA" id="ARBA00023180"/>
    </source>
</evidence>
<accession>A0A813DZ90</accession>
<dbReference type="PANTHER" id="PTHR10342">
    <property type="entry name" value="ARYLSULFATASE"/>
    <property type="match status" value="1"/>
</dbReference>
<dbReference type="InterPro" id="IPR000917">
    <property type="entry name" value="Sulfatase_N"/>
</dbReference>
<dbReference type="Gene3D" id="3.40.720.10">
    <property type="entry name" value="Alkaline Phosphatase, subunit A"/>
    <property type="match status" value="1"/>
</dbReference>
<dbReference type="GO" id="GO:0008484">
    <property type="term" value="F:sulfuric ester hydrolase activity"/>
    <property type="evidence" value="ECO:0007669"/>
    <property type="project" value="InterPro"/>
</dbReference>
<dbReference type="SUPFAM" id="SSF53649">
    <property type="entry name" value="Alkaline phosphatase-like"/>
    <property type="match status" value="1"/>
</dbReference>
<evidence type="ECO:0000259" key="4">
    <source>
        <dbReference type="Pfam" id="PF00884"/>
    </source>
</evidence>
<dbReference type="OrthoDB" id="103349at2759"/>
<dbReference type="AlphaFoldDB" id="A0A813DZ90"/>
<dbReference type="InterPro" id="IPR047115">
    <property type="entry name" value="ARSB"/>
</dbReference>
<keyword evidence="1" id="KW-0479">Metal-binding</keyword>
<gene>
    <name evidence="5" type="ORF">PGLA1383_LOCUS10385</name>
</gene>
<evidence type="ECO:0000256" key="1">
    <source>
        <dbReference type="ARBA" id="ARBA00022723"/>
    </source>
</evidence>
<evidence type="ECO:0000313" key="5">
    <source>
        <dbReference type="EMBL" id="CAE8591720.1"/>
    </source>
</evidence>
<reference evidence="5" key="1">
    <citation type="submission" date="2021-02" db="EMBL/GenBank/DDBJ databases">
        <authorList>
            <person name="Dougan E. K."/>
            <person name="Rhodes N."/>
            <person name="Thang M."/>
            <person name="Chan C."/>
        </authorList>
    </citation>
    <scope>NUCLEOTIDE SEQUENCE</scope>
</reference>
<keyword evidence="3" id="KW-0325">Glycoprotein</keyword>
<dbReference type="GO" id="GO:0046872">
    <property type="term" value="F:metal ion binding"/>
    <property type="evidence" value="ECO:0007669"/>
    <property type="project" value="UniProtKB-KW"/>
</dbReference>